<dbReference type="AlphaFoldDB" id="A0A218NP47"/>
<dbReference type="RefSeq" id="WP_088820553.1">
    <property type="nucleotide sequence ID" value="NZ_CP019964.1"/>
</dbReference>
<reference evidence="2 3" key="1">
    <citation type="journal article" date="2017" name="Nat. Commun.">
        <title>'ARMAN' archaea depend on association with euryarchaeal host in culture and in situ.</title>
        <authorList>
            <person name="Golyshina O."/>
            <person name="Toshchakov S."/>
            <person name="Makarova K."/>
            <person name="Gavrilov S."/>
            <person name="Korzhenkov A."/>
            <person name="La Cono V."/>
            <person name="Arcadi E."/>
            <person name="Nechitaylo T."/>
            <person name="Ferrer M."/>
            <person name="Kublanov I."/>
            <person name="Wolf Y."/>
            <person name="Yakimov M."/>
            <person name="Golyshin P."/>
            <person name="Slesarev A."/>
            <person name="Kozyavkin S."/>
        </authorList>
    </citation>
    <scope>NUCLEOTIDE SEQUENCE [LARGE SCALE GENOMIC DNA]</scope>
    <source>
        <strain evidence="2 3">Mia14</strain>
    </source>
</reference>
<dbReference type="Pfam" id="PF07301">
    <property type="entry name" value="DUF1453"/>
    <property type="match status" value="1"/>
</dbReference>
<keyword evidence="1" id="KW-0472">Membrane</keyword>
<dbReference type="OrthoDB" id="34774at2157"/>
<feature type="transmembrane region" description="Helical" evidence="1">
    <location>
        <begin position="134"/>
        <end position="154"/>
    </location>
</feature>
<feature type="transmembrane region" description="Helical" evidence="1">
    <location>
        <begin position="96"/>
        <end position="114"/>
    </location>
</feature>
<dbReference type="InterPro" id="IPR058247">
    <property type="entry name" value="DUF1453"/>
</dbReference>
<keyword evidence="3" id="KW-1185">Reference proteome</keyword>
<keyword evidence="1" id="KW-0812">Transmembrane</keyword>
<sequence length="172" mass="19228">MELEYIYLIVFIALIMLLRLRRQKKGYKASTARIFRYPAIYIVLSLILVASAFNIVIFAVALLAILVGYAVGTIFGSKSSIFYSNGKIMYRRSNEIFAIWLAAFVARIVIEFMLPDDLGLQALTTTASSAFSGIGFWYSLVDILLAFSAGMLLGESIHLYRKYKNAKHDGSA</sequence>
<proteinExistence type="predicted"/>
<protein>
    <submittedName>
        <fullName evidence="2">Multipass membrane protein</fullName>
    </submittedName>
</protein>
<keyword evidence="1" id="KW-1133">Transmembrane helix</keyword>
<evidence type="ECO:0000313" key="2">
    <source>
        <dbReference type="EMBL" id="ASI14259.1"/>
    </source>
</evidence>
<evidence type="ECO:0000256" key="1">
    <source>
        <dbReference type="SAM" id="Phobius"/>
    </source>
</evidence>
<feature type="transmembrane region" description="Helical" evidence="1">
    <location>
        <begin position="6"/>
        <end position="22"/>
    </location>
</feature>
<feature type="transmembrane region" description="Helical" evidence="1">
    <location>
        <begin position="34"/>
        <end position="50"/>
    </location>
</feature>
<accession>A0A218NP47</accession>
<name>A0A218NP47_9ARCH</name>
<dbReference type="Proteomes" id="UP000197679">
    <property type="component" value="Chromosome"/>
</dbReference>
<evidence type="ECO:0000313" key="3">
    <source>
        <dbReference type="Proteomes" id="UP000197679"/>
    </source>
</evidence>
<dbReference type="GeneID" id="33314527"/>
<dbReference type="EMBL" id="CP019964">
    <property type="protein sequence ID" value="ASI14259.1"/>
    <property type="molecule type" value="Genomic_DNA"/>
</dbReference>
<dbReference type="KEGG" id="marh:Mia14_0991"/>
<feature type="transmembrane region" description="Helical" evidence="1">
    <location>
        <begin position="56"/>
        <end position="75"/>
    </location>
</feature>
<organism evidence="2 3">
    <name type="scientific">Candidatus Mancarchaeum acidiphilum</name>
    <dbReference type="NCBI Taxonomy" id="1920749"/>
    <lineage>
        <taxon>Archaea</taxon>
        <taxon>Candidatus Micrarchaeota</taxon>
        <taxon>Candidatus Mancarchaeum</taxon>
    </lineage>
</organism>
<gene>
    <name evidence="2" type="ORF">Mia14_0991</name>
</gene>